<sequence>MTRYGYIRKGFPYSETDQIRQVMTRDCEELFFEGGTLLEVQQLEALLTRLETGDQVIVASLQVFGQNMQHLTPIITEFKSKQIQLVSLQDQLDTRRDSFFYPLFEVLSVMDSECKSERIKQQIVLARDEGKVIGRPAIDETTIDRIYQLYHEYKWSMRRIATECGVSLGSVFKYTQPADGESAVSV</sequence>
<evidence type="ECO:0000313" key="2">
    <source>
        <dbReference type="EMBL" id="MBP1040232.1"/>
    </source>
</evidence>
<dbReference type="GO" id="GO:0003677">
    <property type="term" value="F:DNA binding"/>
    <property type="evidence" value="ECO:0007669"/>
    <property type="project" value="InterPro"/>
</dbReference>
<name>A0A940P953_9ENTE</name>
<dbReference type="AlphaFoldDB" id="A0A940P953"/>
<dbReference type="InterPro" id="IPR006119">
    <property type="entry name" value="Resolv_N"/>
</dbReference>
<dbReference type="GO" id="GO:0000150">
    <property type="term" value="F:DNA strand exchange activity"/>
    <property type="evidence" value="ECO:0007669"/>
    <property type="project" value="InterPro"/>
</dbReference>
<dbReference type="SUPFAM" id="SSF53041">
    <property type="entry name" value="Resolvase-like"/>
    <property type="match status" value="1"/>
</dbReference>
<dbReference type="RefSeq" id="WP_209525124.1">
    <property type="nucleotide sequence ID" value="NZ_JAEEGA010000002.1"/>
</dbReference>
<dbReference type="Gene3D" id="3.40.50.1390">
    <property type="entry name" value="Resolvase, N-terminal catalytic domain"/>
    <property type="match status" value="1"/>
</dbReference>
<dbReference type="Proteomes" id="UP000674938">
    <property type="component" value="Unassembled WGS sequence"/>
</dbReference>
<organism evidence="2 3">
    <name type="scientific">Vagococcus allomyrinae</name>
    <dbReference type="NCBI Taxonomy" id="2794353"/>
    <lineage>
        <taxon>Bacteria</taxon>
        <taxon>Bacillati</taxon>
        <taxon>Bacillota</taxon>
        <taxon>Bacilli</taxon>
        <taxon>Lactobacillales</taxon>
        <taxon>Enterococcaceae</taxon>
        <taxon>Vagococcus</taxon>
    </lineage>
</organism>
<accession>A0A940P953</accession>
<dbReference type="SMART" id="SM00857">
    <property type="entry name" value="Resolvase"/>
    <property type="match status" value="1"/>
</dbReference>
<evidence type="ECO:0000259" key="1">
    <source>
        <dbReference type="SMART" id="SM00857"/>
    </source>
</evidence>
<keyword evidence="3" id="KW-1185">Reference proteome</keyword>
<reference evidence="2" key="1">
    <citation type="submission" date="2020-12" db="EMBL/GenBank/DDBJ databases">
        <title>Vagococcus allomyrinae sp. nov. and Enterococcus lavae sp. nov., isolated from the larvae of Allomyrina dichotoma.</title>
        <authorList>
            <person name="Lee S.D."/>
        </authorList>
    </citation>
    <scope>NUCLEOTIDE SEQUENCE</scope>
    <source>
        <strain evidence="2">BWB3-3</strain>
    </source>
</reference>
<dbReference type="EMBL" id="JAEEGA010000002">
    <property type="protein sequence ID" value="MBP1040232.1"/>
    <property type="molecule type" value="Genomic_DNA"/>
</dbReference>
<comment type="caution">
    <text evidence="2">The sequence shown here is derived from an EMBL/GenBank/DDBJ whole genome shotgun (WGS) entry which is preliminary data.</text>
</comment>
<protein>
    <submittedName>
        <fullName evidence="2">Recombinase family protein</fullName>
    </submittedName>
</protein>
<proteinExistence type="predicted"/>
<dbReference type="InterPro" id="IPR036162">
    <property type="entry name" value="Resolvase-like_N_sf"/>
</dbReference>
<feature type="domain" description="Resolvase/invertase-type recombinase catalytic" evidence="1">
    <location>
        <begin position="3"/>
        <end position="132"/>
    </location>
</feature>
<evidence type="ECO:0000313" key="3">
    <source>
        <dbReference type="Proteomes" id="UP000674938"/>
    </source>
</evidence>
<gene>
    <name evidence="2" type="ORF">I6N95_04315</name>
</gene>
<dbReference type="Pfam" id="PF00239">
    <property type="entry name" value="Resolvase"/>
    <property type="match status" value="1"/>
</dbReference>